<name>A0ABT6FBV5_9BACT</name>
<evidence type="ECO:0000256" key="2">
    <source>
        <dbReference type="SAM" id="SignalP"/>
    </source>
</evidence>
<evidence type="ECO:0000313" key="3">
    <source>
        <dbReference type="EMBL" id="MDG3005031.1"/>
    </source>
</evidence>
<feature type="signal peptide" evidence="2">
    <location>
        <begin position="1"/>
        <end position="23"/>
    </location>
</feature>
<dbReference type="RefSeq" id="WP_277861380.1">
    <property type="nucleotide sequence ID" value="NZ_JARRAG010000002.1"/>
</dbReference>
<comment type="caution">
    <text evidence="3">The sequence shown here is derived from an EMBL/GenBank/DDBJ whole genome shotgun (WGS) entry which is preliminary data.</text>
</comment>
<feature type="chain" id="PRO_5047058305" evidence="2">
    <location>
        <begin position="24"/>
        <end position="188"/>
    </location>
</feature>
<proteinExistence type="predicted"/>
<sequence length="188" mass="19928">MTSLVRKSAAAAAGAALMTFALSGLTTAISAQEAAPAKAKTTKKAEAKAEAKKGAAAKAVPEEEPDEPKSKSGRQAPPDATHRVPMHFAGLGLTDEQKEALYAVAAKYQPQIQDLEKKADALRDRQTSECESILTAPQKKALAEARKASAERRKEAAERRKAESGSDDEPKAESKKAESTTRKAVTKD</sequence>
<organism evidence="3 4">
    <name type="scientific">Paludisphaera mucosa</name>
    <dbReference type="NCBI Taxonomy" id="3030827"/>
    <lineage>
        <taxon>Bacteria</taxon>
        <taxon>Pseudomonadati</taxon>
        <taxon>Planctomycetota</taxon>
        <taxon>Planctomycetia</taxon>
        <taxon>Isosphaerales</taxon>
        <taxon>Isosphaeraceae</taxon>
        <taxon>Paludisphaera</taxon>
    </lineage>
</organism>
<feature type="region of interest" description="Disordered" evidence="1">
    <location>
        <begin position="31"/>
        <end position="85"/>
    </location>
</feature>
<accession>A0ABT6FBV5</accession>
<dbReference type="EMBL" id="JARRAG010000002">
    <property type="protein sequence ID" value="MDG3005031.1"/>
    <property type="molecule type" value="Genomic_DNA"/>
</dbReference>
<feature type="compositionally biased region" description="Basic and acidic residues" evidence="1">
    <location>
        <begin position="43"/>
        <end position="53"/>
    </location>
</feature>
<protein>
    <submittedName>
        <fullName evidence="3">Spy/CpxP family protein refolding chaperone</fullName>
    </submittedName>
</protein>
<evidence type="ECO:0000313" key="4">
    <source>
        <dbReference type="Proteomes" id="UP001216907"/>
    </source>
</evidence>
<keyword evidence="2" id="KW-0732">Signal</keyword>
<evidence type="ECO:0000256" key="1">
    <source>
        <dbReference type="SAM" id="MobiDB-lite"/>
    </source>
</evidence>
<feature type="region of interest" description="Disordered" evidence="1">
    <location>
        <begin position="119"/>
        <end position="188"/>
    </location>
</feature>
<keyword evidence="4" id="KW-1185">Reference proteome</keyword>
<feature type="compositionally biased region" description="Basic and acidic residues" evidence="1">
    <location>
        <begin position="119"/>
        <end position="128"/>
    </location>
</feature>
<feature type="compositionally biased region" description="Basic and acidic residues" evidence="1">
    <location>
        <begin position="141"/>
        <end position="188"/>
    </location>
</feature>
<gene>
    <name evidence="3" type="ORF">PZE19_14685</name>
</gene>
<dbReference type="Proteomes" id="UP001216907">
    <property type="component" value="Unassembled WGS sequence"/>
</dbReference>
<reference evidence="3 4" key="1">
    <citation type="submission" date="2023-03" db="EMBL/GenBank/DDBJ databases">
        <title>Paludisphaera mucosa sp. nov. a novel planctomycete from northern fen.</title>
        <authorList>
            <person name="Ivanova A."/>
        </authorList>
    </citation>
    <scope>NUCLEOTIDE SEQUENCE [LARGE SCALE GENOMIC DNA]</scope>
    <source>
        <strain evidence="3 4">Pla2</strain>
    </source>
</reference>